<name>A0A6P6YBU5_DERPT</name>
<dbReference type="KEGG" id="dpte:113796355"/>
<dbReference type="Proteomes" id="UP000515146">
    <property type="component" value="Unplaced"/>
</dbReference>
<keyword evidence="2" id="KW-0732">Signal</keyword>
<dbReference type="InParanoid" id="A0A6P6YBU5"/>
<feature type="region of interest" description="Disordered" evidence="1">
    <location>
        <begin position="202"/>
        <end position="228"/>
    </location>
</feature>
<evidence type="ECO:0000313" key="3">
    <source>
        <dbReference type="Proteomes" id="UP000515146"/>
    </source>
</evidence>
<accession>A0A6P6YBU5</accession>
<organism evidence="3 4">
    <name type="scientific">Dermatophagoides pteronyssinus</name>
    <name type="common">European house dust mite</name>
    <dbReference type="NCBI Taxonomy" id="6956"/>
    <lineage>
        <taxon>Eukaryota</taxon>
        <taxon>Metazoa</taxon>
        <taxon>Ecdysozoa</taxon>
        <taxon>Arthropoda</taxon>
        <taxon>Chelicerata</taxon>
        <taxon>Arachnida</taxon>
        <taxon>Acari</taxon>
        <taxon>Acariformes</taxon>
        <taxon>Sarcoptiformes</taxon>
        <taxon>Astigmata</taxon>
        <taxon>Psoroptidia</taxon>
        <taxon>Analgoidea</taxon>
        <taxon>Pyroglyphidae</taxon>
        <taxon>Dermatophagoidinae</taxon>
        <taxon>Dermatophagoides</taxon>
    </lineage>
</organism>
<reference evidence="4" key="1">
    <citation type="submission" date="2025-08" db="UniProtKB">
        <authorList>
            <consortium name="RefSeq"/>
        </authorList>
    </citation>
    <scope>IDENTIFICATION</scope>
    <source>
        <strain evidence="4">Airmid</strain>
    </source>
</reference>
<evidence type="ECO:0000256" key="2">
    <source>
        <dbReference type="SAM" id="SignalP"/>
    </source>
</evidence>
<evidence type="ECO:0000256" key="1">
    <source>
        <dbReference type="SAM" id="MobiDB-lite"/>
    </source>
</evidence>
<dbReference type="AlphaFoldDB" id="A0A6P6YBU5"/>
<keyword evidence="3" id="KW-1185">Reference proteome</keyword>
<protein>
    <submittedName>
        <fullName evidence="4">Keratin, type I cytoskeletal 9-like</fullName>
    </submittedName>
</protein>
<feature type="chain" id="PRO_5027560232" evidence="2">
    <location>
        <begin position="17"/>
        <end position="228"/>
    </location>
</feature>
<dbReference type="RefSeq" id="XP_027202416.1">
    <property type="nucleotide sequence ID" value="XM_027346615.1"/>
</dbReference>
<dbReference type="OrthoDB" id="6514370at2759"/>
<evidence type="ECO:0000313" key="4">
    <source>
        <dbReference type="RefSeq" id="XP_027202416.1"/>
    </source>
</evidence>
<feature type="signal peptide" evidence="2">
    <location>
        <begin position="1"/>
        <end position="16"/>
    </location>
</feature>
<gene>
    <name evidence="4" type="primary">LOC113796355</name>
</gene>
<proteinExistence type="predicted"/>
<sequence>MFRFIVVASLIACATAGGYGGGSSGGYGGGRSSGGGGYGGGRGGGFGGGISFGRGGGGGGGGQTVQAAVISNHRVEFRDVPSSGGAAPTTIEVGANAVPVNLLFRSASSNLNIQQAHDGAGGSVQESQSEDEPHILRHSVTKPIIQEVHEVITPQRRITQEIQPVQEEILTVVSRDQSGGRGGGFGGGASGFGGGASGFGGGRGSGFGGGRGGGGGGYGGGSSSRGGY</sequence>
<dbReference type="OMA" id="IQQAHDG"/>